<evidence type="ECO:0000256" key="1">
    <source>
        <dbReference type="ARBA" id="ARBA00001946"/>
    </source>
</evidence>
<dbReference type="EC" id="2.7.1.180" evidence="2"/>
<keyword evidence="8" id="KW-0460">Magnesium</keyword>
<evidence type="ECO:0000256" key="6">
    <source>
        <dbReference type="ARBA" id="ARBA00022723"/>
    </source>
</evidence>
<dbReference type="PANTHER" id="PTHR30040">
    <property type="entry name" value="THIAMINE BIOSYNTHESIS LIPOPROTEIN APBE"/>
    <property type="match status" value="1"/>
</dbReference>
<evidence type="ECO:0000256" key="5">
    <source>
        <dbReference type="ARBA" id="ARBA00022679"/>
    </source>
</evidence>
<gene>
    <name evidence="11" type="ORF">ATW55_02660</name>
</gene>
<keyword evidence="7" id="KW-0274">FAD</keyword>
<dbReference type="Gene3D" id="3.10.520.10">
    <property type="entry name" value="ApbE-like domains"/>
    <property type="match status" value="1"/>
</dbReference>
<dbReference type="Pfam" id="PF02424">
    <property type="entry name" value="ApbE"/>
    <property type="match status" value="1"/>
</dbReference>
<accession>A0A101XR37</accession>
<reference evidence="11 12" key="1">
    <citation type="submission" date="2015-12" db="EMBL/GenBank/DDBJ databases">
        <title>Draft genome sequence of Acidibacillus ferrooxidans ITV001, isolated from a chalcopyrite acid mine drainage site in Brazil.</title>
        <authorList>
            <person name="Dall'Agnol H."/>
            <person name="Nancucheo I."/>
            <person name="Johnson B."/>
            <person name="Oliveira R."/>
            <person name="Leite L."/>
            <person name="Pylro V."/>
            <person name="Nunes G.L."/>
            <person name="Tzotzos G."/>
            <person name="Fernandes G.R."/>
            <person name="Dutra J."/>
            <person name="Orellana S.C."/>
            <person name="Oliveira G."/>
        </authorList>
    </citation>
    <scope>NUCLEOTIDE SEQUENCE [LARGE SCALE GENOMIC DNA]</scope>
    <source>
        <strain evidence="12">ITV01</strain>
    </source>
</reference>
<dbReference type="Proteomes" id="UP000053557">
    <property type="component" value="Unassembled WGS sequence"/>
</dbReference>
<comment type="cofactor">
    <cofactor evidence="1">
        <name>Mg(2+)</name>
        <dbReference type="ChEBI" id="CHEBI:18420"/>
    </cofactor>
</comment>
<evidence type="ECO:0000313" key="11">
    <source>
        <dbReference type="EMBL" id="KUO95996.1"/>
    </source>
</evidence>
<protein>
    <recommendedName>
        <fullName evidence="3">FAD:protein FMN transferase</fullName>
        <ecNumber evidence="2">2.7.1.180</ecNumber>
    </recommendedName>
    <alternativeName>
        <fullName evidence="9">Flavin transferase</fullName>
    </alternativeName>
</protein>
<name>A0A101XR37_9BACL</name>
<organism evidence="11 12">
    <name type="scientific">Ferroacidibacillus organovorans</name>
    <dbReference type="NCBI Taxonomy" id="1765683"/>
    <lineage>
        <taxon>Bacteria</taxon>
        <taxon>Bacillati</taxon>
        <taxon>Bacillota</taxon>
        <taxon>Bacilli</taxon>
        <taxon>Bacillales</taxon>
        <taxon>Alicyclobacillaceae</taxon>
        <taxon>Ferroacidibacillus</taxon>
    </lineage>
</organism>
<keyword evidence="4" id="KW-0285">Flavoprotein</keyword>
<dbReference type="RefSeq" id="WP_067715369.1">
    <property type="nucleotide sequence ID" value="NZ_LPVJ01000030.1"/>
</dbReference>
<comment type="caution">
    <text evidence="11">The sequence shown here is derived from an EMBL/GenBank/DDBJ whole genome shotgun (WGS) entry which is preliminary data.</text>
</comment>
<keyword evidence="5" id="KW-0808">Transferase</keyword>
<evidence type="ECO:0000256" key="10">
    <source>
        <dbReference type="ARBA" id="ARBA00048540"/>
    </source>
</evidence>
<keyword evidence="6" id="KW-0479">Metal-binding</keyword>
<evidence type="ECO:0000256" key="2">
    <source>
        <dbReference type="ARBA" id="ARBA00011955"/>
    </source>
</evidence>
<dbReference type="PANTHER" id="PTHR30040:SF2">
    <property type="entry name" value="FAD:PROTEIN FMN TRANSFERASE"/>
    <property type="match status" value="1"/>
</dbReference>
<proteinExistence type="predicted"/>
<dbReference type="InterPro" id="IPR003374">
    <property type="entry name" value="ApbE-like_sf"/>
</dbReference>
<dbReference type="InterPro" id="IPR024932">
    <property type="entry name" value="ApbE"/>
</dbReference>
<dbReference type="AlphaFoldDB" id="A0A101XR37"/>
<evidence type="ECO:0000256" key="8">
    <source>
        <dbReference type="ARBA" id="ARBA00022842"/>
    </source>
</evidence>
<sequence length="325" mass="35803">MPIHERSFQAMNTTFSLRIDLSNSTLCFHQSEHPEAFLKKLEREITHTEATLSRFRADSELTLLNQTIGSPRHISPLMRDVLTQSIIAHKRSGGTFDPRILSSLHRTGYPGSPLPAHVLHTLIDKTQPLVTWLAVDEIILHAPIDLGGIAKGFTADRMLSRVMDTYRESLQGAIINAGGDIATVGTQATGEPYQLGVQHPLRPNELAAAVQMPETPCGLCTSATWKRQFTQDGRTMHHLIDPGTGDSIDTDILAVTVLGESAVSAEIDTKRIFLDDTTLDRKRAASLIFRAPPGKDGIYATRSAPIKKHLTWYAPDVTWIDDSAE</sequence>
<keyword evidence="12" id="KW-1185">Reference proteome</keyword>
<evidence type="ECO:0000256" key="7">
    <source>
        <dbReference type="ARBA" id="ARBA00022827"/>
    </source>
</evidence>
<comment type="catalytic activity">
    <reaction evidence="10">
        <text>L-threonyl-[protein] + FAD = FMN-L-threonyl-[protein] + AMP + H(+)</text>
        <dbReference type="Rhea" id="RHEA:36847"/>
        <dbReference type="Rhea" id="RHEA-COMP:11060"/>
        <dbReference type="Rhea" id="RHEA-COMP:11061"/>
        <dbReference type="ChEBI" id="CHEBI:15378"/>
        <dbReference type="ChEBI" id="CHEBI:30013"/>
        <dbReference type="ChEBI" id="CHEBI:57692"/>
        <dbReference type="ChEBI" id="CHEBI:74257"/>
        <dbReference type="ChEBI" id="CHEBI:456215"/>
        <dbReference type="EC" id="2.7.1.180"/>
    </reaction>
</comment>
<dbReference type="SUPFAM" id="SSF143631">
    <property type="entry name" value="ApbE-like"/>
    <property type="match status" value="1"/>
</dbReference>
<evidence type="ECO:0000313" key="12">
    <source>
        <dbReference type="Proteomes" id="UP000053557"/>
    </source>
</evidence>
<dbReference type="EMBL" id="LPVJ01000030">
    <property type="protein sequence ID" value="KUO95996.1"/>
    <property type="molecule type" value="Genomic_DNA"/>
</dbReference>
<dbReference type="OrthoDB" id="9778595at2"/>
<dbReference type="GO" id="GO:0016740">
    <property type="term" value="F:transferase activity"/>
    <property type="evidence" value="ECO:0007669"/>
    <property type="project" value="UniProtKB-KW"/>
</dbReference>
<evidence type="ECO:0000256" key="3">
    <source>
        <dbReference type="ARBA" id="ARBA00016337"/>
    </source>
</evidence>
<evidence type="ECO:0000256" key="4">
    <source>
        <dbReference type="ARBA" id="ARBA00022630"/>
    </source>
</evidence>
<dbReference type="GO" id="GO:0046872">
    <property type="term" value="F:metal ion binding"/>
    <property type="evidence" value="ECO:0007669"/>
    <property type="project" value="UniProtKB-KW"/>
</dbReference>
<evidence type="ECO:0000256" key="9">
    <source>
        <dbReference type="ARBA" id="ARBA00031306"/>
    </source>
</evidence>